<protein>
    <recommendedName>
        <fullName evidence="2">Fibronectin type-III domain-containing protein</fullName>
    </recommendedName>
</protein>
<feature type="region of interest" description="Disordered" evidence="1">
    <location>
        <begin position="392"/>
        <end position="438"/>
    </location>
</feature>
<evidence type="ECO:0000313" key="3">
    <source>
        <dbReference type="EMBL" id="CAF0766437.1"/>
    </source>
</evidence>
<accession>A0A813QFS4</accession>
<feature type="region of interest" description="Disordered" evidence="1">
    <location>
        <begin position="207"/>
        <end position="267"/>
    </location>
</feature>
<dbReference type="Proteomes" id="UP000663870">
    <property type="component" value="Unassembled WGS sequence"/>
</dbReference>
<evidence type="ECO:0000259" key="2">
    <source>
        <dbReference type="PROSITE" id="PS50853"/>
    </source>
</evidence>
<dbReference type="InterPro" id="IPR003961">
    <property type="entry name" value="FN3_dom"/>
</dbReference>
<dbReference type="InterPro" id="IPR013783">
    <property type="entry name" value="Ig-like_fold"/>
</dbReference>
<feature type="domain" description="Fibronectin type-III" evidence="2">
    <location>
        <begin position="462"/>
        <end position="557"/>
    </location>
</feature>
<gene>
    <name evidence="3" type="ORF">JXQ802_LOCUS2482</name>
</gene>
<organism evidence="3 4">
    <name type="scientific">Rotaria sordida</name>
    <dbReference type="NCBI Taxonomy" id="392033"/>
    <lineage>
        <taxon>Eukaryota</taxon>
        <taxon>Metazoa</taxon>
        <taxon>Spiralia</taxon>
        <taxon>Gnathifera</taxon>
        <taxon>Rotifera</taxon>
        <taxon>Eurotatoria</taxon>
        <taxon>Bdelloidea</taxon>
        <taxon>Philodinida</taxon>
        <taxon>Philodinidae</taxon>
        <taxon>Rotaria</taxon>
    </lineage>
</organism>
<dbReference type="SMART" id="SM00060">
    <property type="entry name" value="FN3"/>
    <property type="match status" value="1"/>
</dbReference>
<name>A0A813QFS4_9BILA</name>
<proteinExistence type="predicted"/>
<evidence type="ECO:0000256" key="1">
    <source>
        <dbReference type="SAM" id="MobiDB-lite"/>
    </source>
</evidence>
<dbReference type="GO" id="GO:0000132">
    <property type="term" value="P:establishment of mitotic spindle orientation"/>
    <property type="evidence" value="ECO:0007669"/>
    <property type="project" value="TreeGrafter"/>
</dbReference>
<dbReference type="EMBL" id="CAJNOL010000030">
    <property type="protein sequence ID" value="CAF0766437.1"/>
    <property type="molecule type" value="Genomic_DNA"/>
</dbReference>
<dbReference type="Gene3D" id="1.25.40.20">
    <property type="entry name" value="Ankyrin repeat-containing domain"/>
    <property type="match status" value="1"/>
</dbReference>
<dbReference type="InterPro" id="IPR036770">
    <property type="entry name" value="Ankyrin_rpt-contain_sf"/>
</dbReference>
<dbReference type="Pfam" id="PF00041">
    <property type="entry name" value="fn3"/>
    <property type="match status" value="1"/>
</dbReference>
<dbReference type="InterPro" id="IPR039269">
    <property type="entry name" value="ANKFN1"/>
</dbReference>
<dbReference type="InterPro" id="IPR036116">
    <property type="entry name" value="FN3_sf"/>
</dbReference>
<dbReference type="SUPFAM" id="SSF48403">
    <property type="entry name" value="Ankyrin repeat"/>
    <property type="match status" value="1"/>
</dbReference>
<dbReference type="GO" id="GO:0005819">
    <property type="term" value="C:spindle"/>
    <property type="evidence" value="ECO:0007669"/>
    <property type="project" value="TreeGrafter"/>
</dbReference>
<dbReference type="CDD" id="cd00063">
    <property type="entry name" value="FN3"/>
    <property type="match status" value="1"/>
</dbReference>
<keyword evidence="4" id="KW-1185">Reference proteome</keyword>
<comment type="caution">
    <text evidence="3">The sequence shown here is derived from an EMBL/GenBank/DDBJ whole genome shotgun (WGS) entry which is preliminary data.</text>
</comment>
<dbReference type="PANTHER" id="PTHR21437">
    <property type="entry name" value="WIDE AWAKE"/>
    <property type="match status" value="1"/>
</dbReference>
<dbReference type="PANTHER" id="PTHR21437:SF1">
    <property type="entry name" value="WIDE AWAKE"/>
    <property type="match status" value="1"/>
</dbReference>
<feature type="region of interest" description="Disordered" evidence="1">
    <location>
        <begin position="594"/>
        <end position="613"/>
    </location>
</feature>
<dbReference type="PROSITE" id="PS50853">
    <property type="entry name" value="FN3"/>
    <property type="match status" value="1"/>
</dbReference>
<dbReference type="AlphaFoldDB" id="A0A813QFS4"/>
<reference evidence="3" key="1">
    <citation type="submission" date="2021-02" db="EMBL/GenBank/DDBJ databases">
        <authorList>
            <person name="Nowell W R."/>
        </authorList>
    </citation>
    <scope>NUCLEOTIDE SEQUENCE</scope>
</reference>
<dbReference type="SUPFAM" id="SSF49265">
    <property type="entry name" value="Fibronectin type III"/>
    <property type="match status" value="1"/>
</dbReference>
<evidence type="ECO:0000313" key="4">
    <source>
        <dbReference type="Proteomes" id="UP000663870"/>
    </source>
</evidence>
<sequence>MATTDNWIRFYRWCQEHLKSHFISSSIFNNNRHRLVHRRSSLTPFRSINNSPLKKIKKRASYGEIDVHRIDNHNFRHVRDSIRGNISHATRIISTTTHKERYQVQKSTTCNKSSEEILSHEFKFIPTNLISMNKKRNNRSRRFSLAKVEILTVNSNRTNDEQKSTAPSTSLNIIQKLLFRQINPKTRPYSRGTSSDGNVATTKVLNETPTNLRAPSPAFSKQPGTSSSSSNISKQNIRHGREPLLSLPPNKIPLKNHSSDLNPYLSKRRNTTGSISLNKIVDTKNTLNGNTLLATAVNAFNNSNNKIQIEKDIFQTVEDSDFLLTKQFIQTNENIINSYNEYDWRPLDIAIMLNNILMVQFLLHYGAEESPKLQSTDSRYQSVCHQLSMLSEQHSDDSIKKSPSNKLSPDDIQSRRLSPLCDKQQRHRRTSKNQQQQQFNQQRLLALTQMKDNYEQAVVPDAPTNVRLMVTGSDNITVTFDEPLRSNGAVVIKYKIEWSTDEYFNQISFDIIKNCFSREYIIRNLSVGQKCYVRVLAGNMKGFGEANIANPPYCIPSNWREFSKISRTNMYDLRFEEILNKIFNEREGIRISKSLEGNESSDTSNRRNPRRNYGNLRKNLRQLFQFYPRLAKTIKRGLYLVSVMLNGDRILVTNEDVLPMVEVDENYGHNLLPDFQWFMKLTFVWDDLKSLRPKLERCSSATSFYLRMKLVQAAIELQTLEEINNLGRLHYTYIRDNDGNVVFVLINDLSSDIRTNISPSNLKWMTMTKFFEIMKESPSSTNNSCLQQIIEKLPDMIEFYHASMRCLESGLYVAYLKMQNSVDSIRVMVNKSMPGSLPCTKIRSVANVSREEWAWLHKSNDENSIEYESSDNNNSLDLFKIQFRNAAKDLFIMLNLPETHFSNSRIYSSQVVEIRDDLSLIILMSTADEINFLSAPSNYSLTSFIYLPIYIFEVLQHISNNYRFICQYSRVSICLDFELIYAQQNQREAFSINELDETRYRLNHLLSCQQDLDDIWRLSRWLVHVINCAKDKTYSGISLKPFQSSTNLNEIKIKQSSSTSSLICSFDSNNHLRMKNLNNFIDFEDNTIELTFYNSLLSSNTYIPFKLRINKMTRLNEILKIMLKQQQHDIFLKSNSSLKFIWIRSNQCEYIMEENLTAYEIQTRLLRFGGQIHLRLNNSSSTNSSPIFSKTSNLFPPTIDMISKGPGSSLSLNIILINVM</sequence>
<dbReference type="GO" id="GO:0061172">
    <property type="term" value="P:regulation of establishment of bipolar cell polarity"/>
    <property type="evidence" value="ECO:0007669"/>
    <property type="project" value="TreeGrafter"/>
</dbReference>
<dbReference type="Gene3D" id="2.60.40.10">
    <property type="entry name" value="Immunoglobulins"/>
    <property type="match status" value="1"/>
</dbReference>